<dbReference type="AlphaFoldDB" id="A0A1F5TQM9"/>
<evidence type="ECO:0000313" key="1">
    <source>
        <dbReference type="EMBL" id="OGF40831.1"/>
    </source>
</evidence>
<evidence type="ECO:0000313" key="2">
    <source>
        <dbReference type="Proteomes" id="UP000177579"/>
    </source>
</evidence>
<comment type="caution">
    <text evidence="1">The sequence shown here is derived from an EMBL/GenBank/DDBJ whole genome shotgun (WGS) entry which is preliminary data.</text>
</comment>
<dbReference type="EMBL" id="MFGO01000019">
    <property type="protein sequence ID" value="OGF40831.1"/>
    <property type="molecule type" value="Genomic_DNA"/>
</dbReference>
<sequence>MEVQIKKLIILLLESGFPKDIQDSWIKVLPQMSLKQIDKFINVLEARYLNKITSNIDKKYKEKIEKILLEFKEKKEKTERDFNDTLKNFSTNLNI</sequence>
<proteinExistence type="predicted"/>
<organism evidence="1 2">
    <name type="scientific">Candidatus Falkowbacteria bacterium RIFOXYD2_FULL_34_120</name>
    <dbReference type="NCBI Taxonomy" id="1798007"/>
    <lineage>
        <taxon>Bacteria</taxon>
        <taxon>Candidatus Falkowiibacteriota</taxon>
    </lineage>
</organism>
<dbReference type="Proteomes" id="UP000177579">
    <property type="component" value="Unassembled WGS sequence"/>
</dbReference>
<accession>A0A1F5TQM9</accession>
<reference evidence="1 2" key="1">
    <citation type="journal article" date="2016" name="Nat. Commun.">
        <title>Thousands of microbial genomes shed light on interconnected biogeochemical processes in an aquifer system.</title>
        <authorList>
            <person name="Anantharaman K."/>
            <person name="Brown C.T."/>
            <person name="Hug L.A."/>
            <person name="Sharon I."/>
            <person name="Castelle C.J."/>
            <person name="Probst A.J."/>
            <person name="Thomas B.C."/>
            <person name="Singh A."/>
            <person name="Wilkins M.J."/>
            <person name="Karaoz U."/>
            <person name="Brodie E.L."/>
            <person name="Williams K.H."/>
            <person name="Hubbard S.S."/>
            <person name="Banfield J.F."/>
        </authorList>
    </citation>
    <scope>NUCLEOTIDE SEQUENCE [LARGE SCALE GENOMIC DNA]</scope>
</reference>
<name>A0A1F5TQM9_9BACT</name>
<protein>
    <submittedName>
        <fullName evidence="1">Uncharacterized protein</fullName>
    </submittedName>
</protein>
<gene>
    <name evidence="1" type="ORF">A2531_06650</name>
</gene>